<dbReference type="EMBL" id="LBVT01000011">
    <property type="protein sequence ID" value="KKQ91634.1"/>
    <property type="molecule type" value="Genomic_DNA"/>
</dbReference>
<organism evidence="1 2">
    <name type="scientific">Candidatus Azambacteria bacterium GW2011_GWA2_39_10</name>
    <dbReference type="NCBI Taxonomy" id="1618611"/>
    <lineage>
        <taxon>Bacteria</taxon>
        <taxon>Candidatus Azamiibacteriota</taxon>
    </lineage>
</organism>
<dbReference type="AlphaFoldDB" id="A0A0G0P0M6"/>
<keyword evidence="1" id="KW-0808">Transferase</keyword>
<evidence type="ECO:0000313" key="1">
    <source>
        <dbReference type="EMBL" id="KKQ91634.1"/>
    </source>
</evidence>
<accession>A0A0G0P0M6</accession>
<comment type="caution">
    <text evidence="1">The sequence shown here is derived from an EMBL/GenBank/DDBJ whole genome shotgun (WGS) entry which is preliminary data.</text>
</comment>
<dbReference type="Pfam" id="PF13489">
    <property type="entry name" value="Methyltransf_23"/>
    <property type="match status" value="1"/>
</dbReference>
<dbReference type="GO" id="GO:0008168">
    <property type="term" value="F:methyltransferase activity"/>
    <property type="evidence" value="ECO:0007669"/>
    <property type="project" value="UniProtKB-KW"/>
</dbReference>
<sequence length="205" mass="23433">MRLSTTREVINKFLPYVEGRVLDLGAGSAKYKEMILQKASEYCSCDAAKNINIDDVCDVLNLQYPPESFETVISTQVIEHVNNPYKMAEQIFKVLKPGGKVIVTAPFLIPMHSDPDDYFRFTPSGLSEIFKQSGFVIIESGHYGGFFMVLSETIHFSWFNPYKYKSSRLMTLIEKTAKFFDKIFNSKNIYANSFVIAQKPLNTKY</sequence>
<dbReference type="SUPFAM" id="SSF53335">
    <property type="entry name" value="S-adenosyl-L-methionine-dependent methyltransferases"/>
    <property type="match status" value="1"/>
</dbReference>
<dbReference type="GO" id="GO:0032259">
    <property type="term" value="P:methylation"/>
    <property type="evidence" value="ECO:0007669"/>
    <property type="project" value="UniProtKB-KW"/>
</dbReference>
<dbReference type="Gene3D" id="3.40.50.150">
    <property type="entry name" value="Vaccinia Virus protein VP39"/>
    <property type="match status" value="1"/>
</dbReference>
<dbReference type="InterPro" id="IPR029063">
    <property type="entry name" value="SAM-dependent_MTases_sf"/>
</dbReference>
<evidence type="ECO:0000313" key="2">
    <source>
        <dbReference type="Proteomes" id="UP000034706"/>
    </source>
</evidence>
<dbReference type="CDD" id="cd02440">
    <property type="entry name" value="AdoMet_MTases"/>
    <property type="match status" value="1"/>
</dbReference>
<name>A0A0G0P0M6_9BACT</name>
<keyword evidence="1" id="KW-0489">Methyltransferase</keyword>
<protein>
    <submittedName>
        <fullName evidence="1">Methyltransferase type 11</fullName>
    </submittedName>
</protein>
<proteinExistence type="predicted"/>
<gene>
    <name evidence="1" type="ORF">UT16_C0011G0004</name>
</gene>
<reference evidence="1 2" key="1">
    <citation type="journal article" date="2015" name="Nature">
        <title>rRNA introns, odd ribosomes, and small enigmatic genomes across a large radiation of phyla.</title>
        <authorList>
            <person name="Brown C.T."/>
            <person name="Hug L.A."/>
            <person name="Thomas B.C."/>
            <person name="Sharon I."/>
            <person name="Castelle C.J."/>
            <person name="Singh A."/>
            <person name="Wilkins M.J."/>
            <person name="Williams K.H."/>
            <person name="Banfield J.F."/>
        </authorList>
    </citation>
    <scope>NUCLEOTIDE SEQUENCE [LARGE SCALE GENOMIC DNA]</scope>
</reference>
<dbReference type="Proteomes" id="UP000034706">
    <property type="component" value="Unassembled WGS sequence"/>
</dbReference>